<accession>A0AAV8UQB0</accession>
<dbReference type="InterPro" id="IPR013809">
    <property type="entry name" value="ENTH"/>
</dbReference>
<name>A0AAV8UQB0_9RHOD</name>
<dbReference type="FunFam" id="1.25.40.90:FF:000006">
    <property type="entry name" value="Clathrin interactor 1"/>
    <property type="match status" value="1"/>
</dbReference>
<feature type="region of interest" description="Disordered" evidence="1">
    <location>
        <begin position="348"/>
        <end position="367"/>
    </location>
</feature>
<dbReference type="Pfam" id="PF01417">
    <property type="entry name" value="ENTH"/>
    <property type="match status" value="1"/>
</dbReference>
<feature type="compositionally biased region" description="Low complexity" evidence="1">
    <location>
        <begin position="378"/>
        <end position="404"/>
    </location>
</feature>
<keyword evidence="4" id="KW-1185">Reference proteome</keyword>
<gene>
    <name evidence="3" type="ORF">NDN08_001266</name>
</gene>
<dbReference type="GO" id="GO:0005886">
    <property type="term" value="C:plasma membrane"/>
    <property type="evidence" value="ECO:0007669"/>
    <property type="project" value="TreeGrafter"/>
</dbReference>
<dbReference type="GO" id="GO:0006897">
    <property type="term" value="P:endocytosis"/>
    <property type="evidence" value="ECO:0007669"/>
    <property type="project" value="TreeGrafter"/>
</dbReference>
<proteinExistence type="predicted"/>
<feature type="compositionally biased region" description="Basic and acidic residues" evidence="1">
    <location>
        <begin position="459"/>
        <end position="469"/>
    </location>
</feature>
<sequence>MDEVKKKYNSIDWMGLKRSAGKLKAKAASGFKDMVMTDVENNVRAATSDTSWGATGAELENIARSTFNREEYPLVMGIVWERLSARKWRNVYKSLDLLKYLCLHGSQRCYDEAKDALPHIQALQGFRYVDSAGKDEGRNVRERAKQLAELLGDPELMEEERQKSKALKAKIGGGASAGVSSDDYRYGSGPADRGYSEREGYGERGGYDEYDDQYQNRIGGGDGYGGYQNNYGYGEDEEYEQRFDNEQPEALPPATSVNPLDDLLGLGAPEAPPALPPSDSTFGGGSALDDDFFDPRGAVAGPSSGTPAASAKQDAFSGFNDDFLGALPATTATAAPAKTSNASLDIFGDVGSSVPAQPVKSSNTAAADSGFDFFGSTSAAPASSTSAAPGPAAYTKPPAAAPNAQKSAGVDIFGDLVNLDNMGQASRQEKHNVHSGNTINSLSGSGSSKPAASGSSSKNDFDHDPLFGL</sequence>
<organism evidence="3 4">
    <name type="scientific">Rhodosorus marinus</name>
    <dbReference type="NCBI Taxonomy" id="101924"/>
    <lineage>
        <taxon>Eukaryota</taxon>
        <taxon>Rhodophyta</taxon>
        <taxon>Stylonematophyceae</taxon>
        <taxon>Stylonematales</taxon>
        <taxon>Stylonemataceae</taxon>
        <taxon>Rhodosorus</taxon>
    </lineage>
</organism>
<evidence type="ECO:0000256" key="1">
    <source>
        <dbReference type="SAM" id="MobiDB-lite"/>
    </source>
</evidence>
<evidence type="ECO:0000259" key="2">
    <source>
        <dbReference type="PROSITE" id="PS50942"/>
    </source>
</evidence>
<feature type="compositionally biased region" description="Basic and acidic residues" evidence="1">
    <location>
        <begin position="194"/>
        <end position="207"/>
    </location>
</feature>
<dbReference type="PROSITE" id="PS50942">
    <property type="entry name" value="ENTH"/>
    <property type="match status" value="1"/>
</dbReference>
<dbReference type="GO" id="GO:0005543">
    <property type="term" value="F:phospholipid binding"/>
    <property type="evidence" value="ECO:0007669"/>
    <property type="project" value="TreeGrafter"/>
</dbReference>
<dbReference type="GO" id="GO:0005768">
    <property type="term" value="C:endosome"/>
    <property type="evidence" value="ECO:0007669"/>
    <property type="project" value="TreeGrafter"/>
</dbReference>
<feature type="compositionally biased region" description="Low complexity" evidence="1">
    <location>
        <begin position="441"/>
        <end position="458"/>
    </location>
</feature>
<evidence type="ECO:0000313" key="3">
    <source>
        <dbReference type="EMBL" id="KAJ8904750.1"/>
    </source>
</evidence>
<protein>
    <recommendedName>
        <fullName evidence="2">ENTH domain-containing protein</fullName>
    </recommendedName>
</protein>
<comment type="caution">
    <text evidence="3">The sequence shown here is derived from an EMBL/GenBank/DDBJ whole genome shotgun (WGS) entry which is preliminary data.</text>
</comment>
<dbReference type="PANTHER" id="PTHR12276">
    <property type="entry name" value="EPSIN/ENT-RELATED"/>
    <property type="match status" value="1"/>
</dbReference>
<reference evidence="3 4" key="1">
    <citation type="journal article" date="2023" name="Nat. Commun.">
        <title>Origin of minicircular mitochondrial genomes in red algae.</title>
        <authorList>
            <person name="Lee Y."/>
            <person name="Cho C.H."/>
            <person name="Lee Y.M."/>
            <person name="Park S.I."/>
            <person name="Yang J.H."/>
            <person name="West J.A."/>
            <person name="Bhattacharya D."/>
            <person name="Yoon H.S."/>
        </authorList>
    </citation>
    <scope>NUCLEOTIDE SEQUENCE [LARGE SCALE GENOMIC DNA]</scope>
    <source>
        <strain evidence="3 4">CCMP1338</strain>
        <tissue evidence="3">Whole cell</tissue>
    </source>
</reference>
<dbReference type="CDD" id="cd03571">
    <property type="entry name" value="ENTH"/>
    <property type="match status" value="1"/>
</dbReference>
<dbReference type="GO" id="GO:0030276">
    <property type="term" value="F:clathrin binding"/>
    <property type="evidence" value="ECO:0007669"/>
    <property type="project" value="TreeGrafter"/>
</dbReference>
<evidence type="ECO:0000313" key="4">
    <source>
        <dbReference type="Proteomes" id="UP001157974"/>
    </source>
</evidence>
<feature type="domain" description="ENTH" evidence="2">
    <location>
        <begin position="31"/>
        <end position="161"/>
    </location>
</feature>
<dbReference type="EMBL" id="JAMWBK010000005">
    <property type="protein sequence ID" value="KAJ8904750.1"/>
    <property type="molecule type" value="Genomic_DNA"/>
</dbReference>
<feature type="region of interest" description="Disordered" evidence="1">
    <location>
        <begin position="158"/>
        <end position="313"/>
    </location>
</feature>
<feature type="region of interest" description="Disordered" evidence="1">
    <location>
        <begin position="421"/>
        <end position="469"/>
    </location>
</feature>
<dbReference type="SUPFAM" id="SSF48464">
    <property type="entry name" value="ENTH/VHS domain"/>
    <property type="match status" value="1"/>
</dbReference>
<dbReference type="Proteomes" id="UP001157974">
    <property type="component" value="Unassembled WGS sequence"/>
</dbReference>
<dbReference type="GO" id="GO:0030125">
    <property type="term" value="C:clathrin vesicle coat"/>
    <property type="evidence" value="ECO:0007669"/>
    <property type="project" value="TreeGrafter"/>
</dbReference>
<dbReference type="Gene3D" id="1.25.40.90">
    <property type="match status" value="1"/>
</dbReference>
<feature type="compositionally biased region" description="Low complexity" evidence="1">
    <location>
        <begin position="297"/>
        <end position="311"/>
    </location>
</feature>
<dbReference type="SMART" id="SM00273">
    <property type="entry name" value="ENTH"/>
    <property type="match status" value="1"/>
</dbReference>
<dbReference type="InterPro" id="IPR008942">
    <property type="entry name" value="ENTH_VHS"/>
</dbReference>
<dbReference type="PANTHER" id="PTHR12276:SF45">
    <property type="entry name" value="CLATHRIN INTERACTOR 1"/>
    <property type="match status" value="1"/>
</dbReference>
<dbReference type="AlphaFoldDB" id="A0AAV8UQB0"/>
<feature type="region of interest" description="Disordered" evidence="1">
    <location>
        <begin position="378"/>
        <end position="406"/>
    </location>
</feature>